<keyword evidence="5 7" id="KW-1133">Transmembrane helix</keyword>
<dbReference type="PANTHER" id="PTHR30193">
    <property type="entry name" value="ABC TRANSPORTER PERMEASE PROTEIN"/>
    <property type="match status" value="1"/>
</dbReference>
<dbReference type="EMBL" id="SLZZ01000017">
    <property type="protein sequence ID" value="TCS77416.1"/>
    <property type="molecule type" value="Genomic_DNA"/>
</dbReference>
<evidence type="ECO:0000313" key="10">
    <source>
        <dbReference type="Proteomes" id="UP000295726"/>
    </source>
</evidence>
<organism evidence="9 10">
    <name type="scientific">Muricomes intestini</name>
    <dbReference type="NCBI Taxonomy" id="1796634"/>
    <lineage>
        <taxon>Bacteria</taxon>
        <taxon>Bacillati</taxon>
        <taxon>Bacillota</taxon>
        <taxon>Clostridia</taxon>
        <taxon>Lachnospirales</taxon>
        <taxon>Lachnospiraceae</taxon>
        <taxon>Muricomes</taxon>
    </lineage>
</organism>
<dbReference type="Proteomes" id="UP000295726">
    <property type="component" value="Unassembled WGS sequence"/>
</dbReference>
<feature type="transmembrane region" description="Helical" evidence="7">
    <location>
        <begin position="214"/>
        <end position="230"/>
    </location>
</feature>
<dbReference type="SUPFAM" id="SSF161098">
    <property type="entry name" value="MetI-like"/>
    <property type="match status" value="1"/>
</dbReference>
<accession>A0A4R3K3Y9</accession>
<proteinExistence type="inferred from homology"/>
<dbReference type="Pfam" id="PF00528">
    <property type="entry name" value="BPD_transp_1"/>
    <property type="match status" value="1"/>
</dbReference>
<evidence type="ECO:0000313" key="9">
    <source>
        <dbReference type="EMBL" id="TCS77416.1"/>
    </source>
</evidence>
<comment type="similarity">
    <text evidence="7">Belongs to the binding-protein-dependent transport system permease family.</text>
</comment>
<dbReference type="OrthoDB" id="42615at2"/>
<comment type="caution">
    <text evidence="9">The sequence shown here is derived from an EMBL/GenBank/DDBJ whole genome shotgun (WGS) entry which is preliminary data.</text>
</comment>
<keyword evidence="10" id="KW-1185">Reference proteome</keyword>
<name>A0A4R3K3Y9_9FIRM</name>
<keyword evidence="2 7" id="KW-0813">Transport</keyword>
<dbReference type="PANTHER" id="PTHR30193:SF37">
    <property type="entry name" value="INNER MEMBRANE ABC TRANSPORTER PERMEASE PROTEIN YCJO"/>
    <property type="match status" value="1"/>
</dbReference>
<feature type="transmembrane region" description="Helical" evidence="7">
    <location>
        <begin position="147"/>
        <end position="167"/>
    </location>
</feature>
<evidence type="ECO:0000259" key="8">
    <source>
        <dbReference type="PROSITE" id="PS50928"/>
    </source>
</evidence>
<evidence type="ECO:0000256" key="3">
    <source>
        <dbReference type="ARBA" id="ARBA00022475"/>
    </source>
</evidence>
<dbReference type="PROSITE" id="PS50928">
    <property type="entry name" value="ABC_TM1"/>
    <property type="match status" value="1"/>
</dbReference>
<reference evidence="9 10" key="1">
    <citation type="submission" date="2019-03" db="EMBL/GenBank/DDBJ databases">
        <title>Genomic Encyclopedia of Type Strains, Phase IV (KMG-IV): sequencing the most valuable type-strain genomes for metagenomic binning, comparative biology and taxonomic classification.</title>
        <authorList>
            <person name="Goeker M."/>
        </authorList>
    </citation>
    <scope>NUCLEOTIDE SEQUENCE [LARGE SCALE GENOMIC DNA]</scope>
    <source>
        <strain evidence="9 10">DSM 29489</strain>
    </source>
</reference>
<feature type="domain" description="ABC transmembrane type-1" evidence="8">
    <location>
        <begin position="75"/>
        <end position="286"/>
    </location>
</feature>
<dbReference type="InterPro" id="IPR035906">
    <property type="entry name" value="MetI-like_sf"/>
</dbReference>
<dbReference type="InterPro" id="IPR051393">
    <property type="entry name" value="ABC_transporter_permease"/>
</dbReference>
<evidence type="ECO:0000256" key="5">
    <source>
        <dbReference type="ARBA" id="ARBA00022989"/>
    </source>
</evidence>
<evidence type="ECO:0000256" key="7">
    <source>
        <dbReference type="RuleBase" id="RU363032"/>
    </source>
</evidence>
<evidence type="ECO:0000256" key="2">
    <source>
        <dbReference type="ARBA" id="ARBA00022448"/>
    </source>
</evidence>
<keyword evidence="4 7" id="KW-0812">Transmembrane</keyword>
<dbReference type="CDD" id="cd06261">
    <property type="entry name" value="TM_PBP2"/>
    <property type="match status" value="1"/>
</dbReference>
<protein>
    <submittedName>
        <fullName evidence="9">Carbohydrate ABC transporter membrane protein 1 (CUT1 family)</fullName>
    </submittedName>
</protein>
<feature type="transmembrane region" description="Helical" evidence="7">
    <location>
        <begin position="264"/>
        <end position="285"/>
    </location>
</feature>
<feature type="transmembrane region" description="Helical" evidence="7">
    <location>
        <begin position="79"/>
        <end position="100"/>
    </location>
</feature>
<feature type="transmembrane region" description="Helical" evidence="7">
    <location>
        <begin position="112"/>
        <end position="132"/>
    </location>
</feature>
<gene>
    <name evidence="9" type="ORF">EDD59_11723</name>
</gene>
<evidence type="ECO:0000256" key="1">
    <source>
        <dbReference type="ARBA" id="ARBA00004651"/>
    </source>
</evidence>
<evidence type="ECO:0000256" key="4">
    <source>
        <dbReference type="ARBA" id="ARBA00022692"/>
    </source>
</evidence>
<keyword evidence="3" id="KW-1003">Cell membrane</keyword>
<evidence type="ECO:0000256" key="6">
    <source>
        <dbReference type="ARBA" id="ARBA00023136"/>
    </source>
</evidence>
<dbReference type="GO" id="GO:0005886">
    <property type="term" value="C:plasma membrane"/>
    <property type="evidence" value="ECO:0007669"/>
    <property type="project" value="UniProtKB-SubCell"/>
</dbReference>
<dbReference type="Gene3D" id="1.10.3720.10">
    <property type="entry name" value="MetI-like"/>
    <property type="match status" value="1"/>
</dbReference>
<keyword evidence="6 7" id="KW-0472">Membrane</keyword>
<sequence>MKRKKKKVNLTHLVFIAPHMIIFIVFIVIPIFFGIYVSFTKWDLIGTPQWVGLDNYKEILFNTKSTFNRQFFDGLKNTVLFVIFNVPLCIVVPLAFALVLHIRPLGSKIYQLVLYLPTLFSITSVGLIWIQLLNRRFGLASVMGAKVQWAITMPYAWIALMIMTVWWTMGSNMVIYQAALGSVPKEEYEAAEMDGAGWFTKLVKITIPSIRFQLLYTLVITIAGSFNVYGQPTIMTRVDLGAGPKINVLVQYIRSIAFGSGQSAAGIASAMAVILGLFITIVSIIQFKMIRSED</sequence>
<dbReference type="InterPro" id="IPR000515">
    <property type="entry name" value="MetI-like"/>
</dbReference>
<feature type="transmembrane region" description="Helical" evidence="7">
    <location>
        <begin position="12"/>
        <end position="39"/>
    </location>
</feature>
<dbReference type="AlphaFoldDB" id="A0A4R3K3Y9"/>
<comment type="subcellular location">
    <subcellularLocation>
        <location evidence="1 7">Cell membrane</location>
        <topology evidence="1 7">Multi-pass membrane protein</topology>
    </subcellularLocation>
</comment>
<dbReference type="GO" id="GO:0055085">
    <property type="term" value="P:transmembrane transport"/>
    <property type="evidence" value="ECO:0007669"/>
    <property type="project" value="InterPro"/>
</dbReference>